<comment type="caution">
    <text evidence="1">The sequence shown here is derived from an EMBL/GenBank/DDBJ whole genome shotgun (WGS) entry which is preliminary data.</text>
</comment>
<proteinExistence type="predicted"/>
<organism evidence="1 2">
    <name type="scientific">Prevotella bivia</name>
    <dbReference type="NCBI Taxonomy" id="28125"/>
    <lineage>
        <taxon>Bacteria</taxon>
        <taxon>Pseudomonadati</taxon>
        <taxon>Bacteroidota</taxon>
        <taxon>Bacteroidia</taxon>
        <taxon>Bacteroidales</taxon>
        <taxon>Prevotellaceae</taxon>
        <taxon>Prevotella</taxon>
    </lineage>
</organism>
<gene>
    <name evidence="1" type="ORF">HMPREF3202_00108</name>
</gene>
<dbReference type="Proteomes" id="UP000070093">
    <property type="component" value="Unassembled WGS sequence"/>
</dbReference>
<protein>
    <submittedName>
        <fullName evidence="1">Uncharacterized protein</fullName>
    </submittedName>
</protein>
<reference evidence="1 2" key="1">
    <citation type="submission" date="2016-02" db="EMBL/GenBank/DDBJ databases">
        <authorList>
            <person name="Wen L."/>
            <person name="He K."/>
            <person name="Yang H."/>
        </authorList>
    </citation>
    <scope>NUCLEOTIDE SEQUENCE [LARGE SCALE GENOMIC DNA]</scope>
    <source>
        <strain evidence="1 2">GED7880</strain>
    </source>
</reference>
<dbReference type="EMBL" id="LTAG01000005">
    <property type="protein sequence ID" value="KXO18449.1"/>
    <property type="molecule type" value="Genomic_DNA"/>
</dbReference>
<evidence type="ECO:0000313" key="2">
    <source>
        <dbReference type="Proteomes" id="UP000070093"/>
    </source>
</evidence>
<dbReference type="AlphaFoldDB" id="A0A137T1C2"/>
<dbReference type="PATRIC" id="fig|28125.4.peg.103"/>
<name>A0A137T1C2_9BACT</name>
<accession>A0A137T1C2</accession>
<evidence type="ECO:0000313" key="1">
    <source>
        <dbReference type="EMBL" id="KXO18449.1"/>
    </source>
</evidence>
<sequence length="51" mass="5978">MKIKNCKQKEPAITGRLFFSEYITFTLPLLLRTTYPPNWLGEDIFASNEIK</sequence>